<evidence type="ECO:0000256" key="6">
    <source>
        <dbReference type="ARBA" id="ARBA00022679"/>
    </source>
</evidence>
<feature type="binding site" evidence="13">
    <location>
        <position position="155"/>
    </location>
    <ligand>
        <name>substrate</name>
    </ligand>
</feature>
<accession>A0A9W5TV83</accession>
<evidence type="ECO:0000256" key="7">
    <source>
        <dbReference type="ARBA" id="ARBA00022813"/>
    </source>
</evidence>
<dbReference type="GO" id="GO:0004042">
    <property type="term" value="F:L-glutamate N-acetyltransferase activity"/>
    <property type="evidence" value="ECO:0007669"/>
    <property type="project" value="UniProtKB-UniRule"/>
</dbReference>
<evidence type="ECO:0000256" key="3">
    <source>
        <dbReference type="ARBA" id="ARBA00011475"/>
    </source>
</evidence>
<dbReference type="GO" id="GO:0005737">
    <property type="term" value="C:cytoplasm"/>
    <property type="evidence" value="ECO:0007669"/>
    <property type="project" value="UniProtKB-SubCell"/>
</dbReference>
<feature type="active site" description="Nucleophile" evidence="13">
    <location>
        <position position="192"/>
    </location>
</feature>
<feature type="site" description="Involved in the stabilization of negative charge on the oxyanion by the formation of the oxyanion hole" evidence="13">
    <location>
        <position position="121"/>
    </location>
</feature>
<feature type="binding site" evidence="13">
    <location>
        <position position="402"/>
    </location>
    <ligand>
        <name>substrate</name>
    </ligand>
</feature>
<keyword evidence="13" id="KW-0963">Cytoplasm</keyword>
<dbReference type="FunFam" id="3.60.70.12:FF:000001">
    <property type="entry name" value="Arginine biosynthesis bifunctional protein ArgJ, chloroplastic"/>
    <property type="match status" value="1"/>
</dbReference>
<evidence type="ECO:0000256" key="10">
    <source>
        <dbReference type="ARBA" id="ARBA00048372"/>
    </source>
</evidence>
<dbReference type="Pfam" id="PF01960">
    <property type="entry name" value="ArgJ"/>
    <property type="match status" value="1"/>
</dbReference>
<keyword evidence="6 13" id="KW-0808">Transferase</keyword>
<dbReference type="EMBL" id="BMJD01000004">
    <property type="protein sequence ID" value="GGB34454.1"/>
    <property type="molecule type" value="Genomic_DNA"/>
</dbReference>
<comment type="catalytic activity">
    <reaction evidence="10 13">
        <text>L-glutamate + acetyl-CoA = N-acetyl-L-glutamate + CoA + H(+)</text>
        <dbReference type="Rhea" id="RHEA:24292"/>
        <dbReference type="ChEBI" id="CHEBI:15378"/>
        <dbReference type="ChEBI" id="CHEBI:29985"/>
        <dbReference type="ChEBI" id="CHEBI:44337"/>
        <dbReference type="ChEBI" id="CHEBI:57287"/>
        <dbReference type="ChEBI" id="CHEBI:57288"/>
        <dbReference type="EC" id="2.3.1.1"/>
    </reaction>
</comment>
<comment type="catalytic activity">
    <reaction evidence="11 13">
        <text>N(2)-acetyl-L-ornithine + L-glutamate = N-acetyl-L-glutamate + L-ornithine</text>
        <dbReference type="Rhea" id="RHEA:15349"/>
        <dbReference type="ChEBI" id="CHEBI:29985"/>
        <dbReference type="ChEBI" id="CHEBI:44337"/>
        <dbReference type="ChEBI" id="CHEBI:46911"/>
        <dbReference type="ChEBI" id="CHEBI:57805"/>
        <dbReference type="EC" id="2.3.1.35"/>
    </reaction>
</comment>
<dbReference type="RefSeq" id="WP_188724746.1">
    <property type="nucleotide sequence ID" value="NZ_BMJD01000004.1"/>
</dbReference>
<proteinExistence type="inferred from homology"/>
<evidence type="ECO:0000256" key="4">
    <source>
        <dbReference type="ARBA" id="ARBA00022571"/>
    </source>
</evidence>
<dbReference type="HAMAP" id="MF_01106">
    <property type="entry name" value="ArgJ"/>
    <property type="match status" value="1"/>
</dbReference>
<dbReference type="NCBIfam" id="TIGR00120">
    <property type="entry name" value="ArgJ"/>
    <property type="match status" value="1"/>
</dbReference>
<feature type="binding site" evidence="13">
    <location>
        <position position="181"/>
    </location>
    <ligand>
        <name>substrate</name>
    </ligand>
</feature>
<comment type="subunit">
    <text evidence="3 13">Heterotetramer of two alpha and two beta chains.</text>
</comment>
<reference evidence="14" key="1">
    <citation type="journal article" date="2014" name="Int. J. Syst. Evol. Microbiol.">
        <title>Complete genome sequence of Corynebacterium casei LMG S-19264T (=DSM 44701T), isolated from a smear-ripened cheese.</title>
        <authorList>
            <consortium name="US DOE Joint Genome Institute (JGI-PGF)"/>
            <person name="Walter F."/>
            <person name="Albersmeier A."/>
            <person name="Kalinowski J."/>
            <person name="Ruckert C."/>
        </authorList>
    </citation>
    <scope>NUCLEOTIDE SEQUENCE</scope>
    <source>
        <strain evidence="14">CGMCC 1.15454</strain>
    </source>
</reference>
<sequence>METQTELQEVTEGGILTAKGFHAGGVHCGIKRKRHDLGWLYSEVPAHTAAVYTTNLFQAAPLLVTKESIAVEQKIQGLIVNSGVANACTGEQGVANAYQMRHLFAQKLGTSDHLVAVNSTGVIGEQLSMEKIKQGIAQINLNESEQESFAKAILTTDTYTKHVCIQLELNGELVTIGGTAKGSGMINPNMATMLAFLTTDASIEPVALDVALRSAVNQTFNCITVDGDTSTNDTVMIMANGEANNQSITLADKGNFQLFTDALTKVCQSLAKQIARDGEGATKLIEVQVTGAARMEDAKAIGKTIVGSSLVKTAVFGADANWGRIICSIGYSGIELETSKLAVSIGDIPIVQHGMPTHFHEELVNNYLKWNDEIKITVDLHSGSEEAFAWGCDLSYDYVKINASYRT</sequence>
<dbReference type="PANTHER" id="PTHR23100:SF0">
    <property type="entry name" value="ARGININE BIOSYNTHESIS BIFUNCTIONAL PROTEIN ARGJ, MITOCHONDRIAL"/>
    <property type="match status" value="1"/>
</dbReference>
<dbReference type="SUPFAM" id="SSF56266">
    <property type="entry name" value="DmpA/ArgJ-like"/>
    <property type="match status" value="1"/>
</dbReference>
<comment type="similarity">
    <text evidence="2 13">Belongs to the ArgJ family.</text>
</comment>
<dbReference type="InterPro" id="IPR016117">
    <property type="entry name" value="ArgJ-like_dom_sf"/>
</dbReference>
<dbReference type="GO" id="GO:0004358">
    <property type="term" value="F:L-glutamate N-acetyltransferase activity, acting on acetyl-L-ornithine as donor"/>
    <property type="evidence" value="ECO:0007669"/>
    <property type="project" value="UniProtKB-UniRule"/>
</dbReference>
<dbReference type="EC" id="2.3.1.1" evidence="13"/>
<keyword evidence="4 13" id="KW-0055">Arginine biosynthesis</keyword>
<keyword evidence="15" id="KW-1185">Reference proteome</keyword>
<feature type="site" description="Cleavage; by autolysis" evidence="13">
    <location>
        <begin position="191"/>
        <end position="192"/>
    </location>
</feature>
<evidence type="ECO:0000256" key="5">
    <source>
        <dbReference type="ARBA" id="ARBA00022605"/>
    </source>
</evidence>
<feature type="site" description="Involved in the stabilization of negative charge on the oxyanion by the formation of the oxyanion hole" evidence="13">
    <location>
        <position position="120"/>
    </location>
</feature>
<dbReference type="FunFam" id="3.10.20.340:FF:000001">
    <property type="entry name" value="Arginine biosynthesis bifunctional protein ArgJ, chloroplastic"/>
    <property type="match status" value="1"/>
</dbReference>
<evidence type="ECO:0000256" key="1">
    <source>
        <dbReference type="ARBA" id="ARBA00004496"/>
    </source>
</evidence>
<dbReference type="FunFam" id="3.30.2330.10:FF:000001">
    <property type="entry name" value="Arginine biosynthesis bifunctional protein ArgJ, mitochondrial"/>
    <property type="match status" value="1"/>
</dbReference>
<evidence type="ECO:0000256" key="11">
    <source>
        <dbReference type="ARBA" id="ARBA00049439"/>
    </source>
</evidence>
<organism evidence="14 15">
    <name type="scientific">Lentibacillus populi</name>
    <dbReference type="NCBI Taxonomy" id="1827502"/>
    <lineage>
        <taxon>Bacteria</taxon>
        <taxon>Bacillati</taxon>
        <taxon>Bacillota</taxon>
        <taxon>Bacilli</taxon>
        <taxon>Bacillales</taxon>
        <taxon>Bacillaceae</taxon>
        <taxon>Lentibacillus</taxon>
    </lineage>
</organism>
<dbReference type="CDD" id="cd02152">
    <property type="entry name" value="OAT"/>
    <property type="match status" value="1"/>
</dbReference>
<comment type="caution">
    <text evidence="14">The sequence shown here is derived from an EMBL/GenBank/DDBJ whole genome shotgun (WGS) entry which is preliminary data.</text>
</comment>
<evidence type="ECO:0000256" key="9">
    <source>
        <dbReference type="ARBA" id="ARBA00023315"/>
    </source>
</evidence>
<keyword evidence="9 13" id="KW-0012">Acyltransferase</keyword>
<dbReference type="NCBIfam" id="NF003802">
    <property type="entry name" value="PRK05388.1"/>
    <property type="match status" value="1"/>
</dbReference>
<keyword evidence="8 13" id="KW-0511">Multifunctional enzyme</keyword>
<dbReference type="Proteomes" id="UP000621492">
    <property type="component" value="Unassembled WGS sequence"/>
</dbReference>
<dbReference type="Gene3D" id="3.60.70.12">
    <property type="entry name" value="L-amino peptidase D-ALA esterase/amidase"/>
    <property type="match status" value="1"/>
</dbReference>
<evidence type="ECO:0000313" key="15">
    <source>
        <dbReference type="Proteomes" id="UP000621492"/>
    </source>
</evidence>
<keyword evidence="5 13" id="KW-0028">Amino-acid biosynthesis</keyword>
<comment type="pathway">
    <text evidence="13">Amino-acid biosynthesis; L-arginine biosynthesis; L-ornithine and N-acetyl-L-glutamate from L-glutamate and N(2)-acetyl-L-ornithine (cyclic): step 1/1.</text>
</comment>
<dbReference type="AlphaFoldDB" id="A0A9W5TV83"/>
<feature type="binding site" evidence="13">
    <location>
        <position position="279"/>
    </location>
    <ligand>
        <name>substrate</name>
    </ligand>
</feature>
<dbReference type="InterPro" id="IPR002813">
    <property type="entry name" value="Arg_biosynth_ArgJ"/>
</dbReference>
<feature type="chain" id="PRO_5041027587" description="Arginine biosynthesis bifunctional protein ArgJ alpha chain" evidence="13">
    <location>
        <begin position="1"/>
        <end position="191"/>
    </location>
</feature>
<dbReference type="Gene3D" id="3.30.2330.10">
    <property type="entry name" value="arginine biosynthesis bifunctional protein suprefamily"/>
    <property type="match status" value="1"/>
</dbReference>
<dbReference type="PANTHER" id="PTHR23100">
    <property type="entry name" value="ARGININE BIOSYNTHESIS BIFUNCTIONAL PROTEIN ARGJ"/>
    <property type="match status" value="1"/>
</dbReference>
<evidence type="ECO:0000256" key="8">
    <source>
        <dbReference type="ARBA" id="ARBA00023268"/>
    </source>
</evidence>
<feature type="binding site" evidence="13">
    <location>
        <position position="407"/>
    </location>
    <ligand>
        <name>substrate</name>
    </ligand>
</feature>
<gene>
    <name evidence="13 14" type="primary">argJ</name>
    <name evidence="14" type="ORF">GCM10011409_09910</name>
</gene>
<keyword evidence="7 13" id="KW-0068">Autocatalytic cleavage</keyword>
<dbReference type="InterPro" id="IPR042195">
    <property type="entry name" value="ArgJ_beta_C"/>
</dbReference>
<dbReference type="GO" id="GO:0006526">
    <property type="term" value="P:L-arginine biosynthetic process"/>
    <property type="evidence" value="ECO:0007669"/>
    <property type="project" value="UniProtKB-UniRule"/>
</dbReference>
<evidence type="ECO:0000256" key="13">
    <source>
        <dbReference type="HAMAP-Rule" id="MF_01106"/>
    </source>
</evidence>
<reference evidence="14" key="2">
    <citation type="submission" date="2020-09" db="EMBL/GenBank/DDBJ databases">
        <authorList>
            <person name="Sun Q."/>
            <person name="Zhou Y."/>
        </authorList>
    </citation>
    <scope>NUCLEOTIDE SEQUENCE</scope>
    <source>
        <strain evidence="14">CGMCC 1.15454</strain>
    </source>
</reference>
<dbReference type="Gene3D" id="3.10.20.340">
    <property type="entry name" value="ArgJ beta chain, C-terminal domain"/>
    <property type="match status" value="1"/>
</dbReference>
<comment type="subcellular location">
    <subcellularLocation>
        <location evidence="1 13">Cytoplasm</location>
    </subcellularLocation>
</comment>
<protein>
    <recommendedName>
        <fullName evidence="13">Arginine biosynthesis bifunctional protein ArgJ</fullName>
    </recommendedName>
    <domain>
        <recommendedName>
            <fullName evidence="13">Glutamate N-acetyltransferase</fullName>
            <ecNumber evidence="13">2.3.1.35</ecNumber>
        </recommendedName>
        <alternativeName>
            <fullName evidence="13">Ornithine acetyltransferase</fullName>
            <shortName evidence="13">OATase</shortName>
        </alternativeName>
        <alternativeName>
            <fullName evidence="13">Ornithine transacetylase</fullName>
        </alternativeName>
    </domain>
    <domain>
        <recommendedName>
            <fullName evidence="13">Amino-acid acetyltransferase</fullName>
            <ecNumber evidence="13">2.3.1.1</ecNumber>
        </recommendedName>
        <alternativeName>
            <fullName evidence="13">N-acetylglutamate synthase</fullName>
            <shortName evidence="13">AGSase</shortName>
        </alternativeName>
    </domain>
    <component>
        <recommendedName>
            <fullName evidence="13">Arginine biosynthesis bifunctional protein ArgJ alpha chain</fullName>
        </recommendedName>
    </component>
    <component>
        <recommendedName>
            <fullName evidence="13">Arginine biosynthesis bifunctional protein ArgJ beta chain</fullName>
        </recommendedName>
    </component>
</protein>
<evidence type="ECO:0000256" key="2">
    <source>
        <dbReference type="ARBA" id="ARBA00006774"/>
    </source>
</evidence>
<feature type="chain" id="PRO_5041027586" description="Arginine biosynthesis bifunctional protein ArgJ beta chain" evidence="13">
    <location>
        <begin position="192"/>
        <end position="407"/>
    </location>
</feature>
<dbReference type="EC" id="2.3.1.35" evidence="13"/>
<evidence type="ECO:0000256" key="12">
    <source>
        <dbReference type="ARBA" id="ARBA00054976"/>
    </source>
</evidence>
<comment type="pathway">
    <text evidence="13">Amino-acid biosynthesis; L-arginine biosynthesis; N(2)-acetyl-L-ornithine from L-glutamate: step 1/4.</text>
</comment>
<feature type="binding site" evidence="13">
    <location>
        <position position="192"/>
    </location>
    <ligand>
        <name>substrate</name>
    </ligand>
</feature>
<comment type="function">
    <text evidence="12 13">Catalyzes two activities which are involved in the cyclic version of arginine biosynthesis: the synthesis of N-acetylglutamate from glutamate and acetyl-CoA as the acetyl donor, and of ornithine by transacetylation between N(2)-acetylornithine and glutamate.</text>
</comment>
<dbReference type="GO" id="GO:0006592">
    <property type="term" value="P:ornithine biosynthetic process"/>
    <property type="evidence" value="ECO:0007669"/>
    <property type="project" value="TreeGrafter"/>
</dbReference>
<evidence type="ECO:0000313" key="14">
    <source>
        <dbReference type="EMBL" id="GGB34454.1"/>
    </source>
</evidence>
<name>A0A9W5TV83_9BACI</name>